<keyword evidence="1 2" id="KW-0396">Initiation factor</keyword>
<dbReference type="AlphaFoldDB" id="A0A196SJZ9"/>
<sequence>MSAEAEIAVETEKKEVVAQPEAEKKVEEPATGVHKLQTAWSFWYDKKLPRGQQVVNYTENLKRIGTFDTVEDFWRYYIHMKRPSALDKDCNYYLFREQLVPAWETFPNGGCWILKVKRTSGVLGKLWQDLVFAAIGEAFEDPNVVGVMMARRNKEDMISVWNSANSSFSSIGDKLREILGLDPSTIVEYKMHKQSLVDGSTFRNAQAYVFAAKPEEAAPATEEKKESA</sequence>
<proteinExistence type="inferred from homology"/>
<dbReference type="Proteomes" id="UP000078348">
    <property type="component" value="Unassembled WGS sequence"/>
</dbReference>
<dbReference type="PANTHER" id="PTHR11960:SF18">
    <property type="entry name" value="EUKARYOTIC TRANSLATION INITIATION FACTOR 4E HOMOLOGOUS PROTEIN, ISOFORM B"/>
    <property type="match status" value="1"/>
</dbReference>
<dbReference type="SUPFAM" id="SSF55418">
    <property type="entry name" value="eIF4e-like"/>
    <property type="match status" value="1"/>
</dbReference>
<gene>
    <name evidence="2" type="ORF">AV274_2029</name>
</gene>
<name>A0A196SJZ9_BLAHN</name>
<reference evidence="2 3" key="1">
    <citation type="submission" date="2016-05" db="EMBL/GenBank/DDBJ databases">
        <title>Nuclear genome of Blastocystis sp. subtype 1 NandII.</title>
        <authorList>
            <person name="Gentekaki E."/>
            <person name="Curtis B."/>
            <person name="Stairs C."/>
            <person name="Eme L."/>
            <person name="Herman E."/>
            <person name="Klimes V."/>
            <person name="Arias M.C."/>
            <person name="Elias M."/>
            <person name="Hilliou F."/>
            <person name="Klute M."/>
            <person name="Malik S.-B."/>
            <person name="Pightling A."/>
            <person name="Rachubinski R."/>
            <person name="Salas D."/>
            <person name="Schlacht A."/>
            <person name="Suga H."/>
            <person name="Archibald J."/>
            <person name="Ball S.G."/>
            <person name="Clark G."/>
            <person name="Dacks J."/>
            <person name="Van Der Giezen M."/>
            <person name="Tsaousis A."/>
            <person name="Roger A."/>
        </authorList>
    </citation>
    <scope>NUCLEOTIDE SEQUENCE [LARGE SCALE GENOMIC DNA]</scope>
    <source>
        <strain evidence="3">ATCC 50177 / NandII</strain>
    </source>
</reference>
<dbReference type="GO" id="GO:0016281">
    <property type="term" value="C:eukaryotic translation initiation factor 4F complex"/>
    <property type="evidence" value="ECO:0007669"/>
    <property type="project" value="TreeGrafter"/>
</dbReference>
<dbReference type="Gene3D" id="3.30.760.10">
    <property type="entry name" value="RNA Cap, Translation Initiation Factor Eif4e"/>
    <property type="match status" value="1"/>
</dbReference>
<keyword evidence="1" id="KW-0694">RNA-binding</keyword>
<accession>A0A196SJZ9</accession>
<dbReference type="EMBL" id="LXWW01000092">
    <property type="protein sequence ID" value="OAO16249.1"/>
    <property type="molecule type" value="Genomic_DNA"/>
</dbReference>
<evidence type="ECO:0000256" key="1">
    <source>
        <dbReference type="RuleBase" id="RU004374"/>
    </source>
</evidence>
<dbReference type="GO" id="GO:0000340">
    <property type="term" value="F:RNA 7-methylguanosine cap binding"/>
    <property type="evidence" value="ECO:0007669"/>
    <property type="project" value="TreeGrafter"/>
</dbReference>
<organism evidence="2 3">
    <name type="scientific">Blastocystis sp. subtype 1 (strain ATCC 50177 / NandII)</name>
    <dbReference type="NCBI Taxonomy" id="478820"/>
    <lineage>
        <taxon>Eukaryota</taxon>
        <taxon>Sar</taxon>
        <taxon>Stramenopiles</taxon>
        <taxon>Bigyra</taxon>
        <taxon>Opalozoa</taxon>
        <taxon>Opalinata</taxon>
        <taxon>Blastocystidae</taxon>
        <taxon>Blastocystis</taxon>
    </lineage>
</organism>
<dbReference type="InterPro" id="IPR023398">
    <property type="entry name" value="TIF_eIF4e-like"/>
</dbReference>
<dbReference type="InterPro" id="IPR001040">
    <property type="entry name" value="TIF_eIF_4E"/>
</dbReference>
<dbReference type="PANTHER" id="PTHR11960">
    <property type="entry name" value="EUKARYOTIC TRANSLATION INITIATION FACTOR 4E RELATED"/>
    <property type="match status" value="1"/>
</dbReference>
<evidence type="ECO:0000313" key="2">
    <source>
        <dbReference type="EMBL" id="OAO16249.1"/>
    </source>
</evidence>
<dbReference type="GO" id="GO:0003743">
    <property type="term" value="F:translation initiation factor activity"/>
    <property type="evidence" value="ECO:0007669"/>
    <property type="project" value="UniProtKB-KW"/>
</dbReference>
<keyword evidence="3" id="KW-1185">Reference proteome</keyword>
<comment type="caution">
    <text evidence="2">The sequence shown here is derived from an EMBL/GenBank/DDBJ whole genome shotgun (WGS) entry which is preliminary data.</text>
</comment>
<protein>
    <submittedName>
        <fullName evidence="2">Eukaryotic initiation factor 4E</fullName>
    </submittedName>
</protein>
<keyword evidence="1" id="KW-0648">Protein biosynthesis</keyword>
<dbReference type="OrthoDB" id="590761at2759"/>
<dbReference type="Pfam" id="PF01652">
    <property type="entry name" value="IF4E"/>
    <property type="match status" value="1"/>
</dbReference>
<evidence type="ECO:0000313" key="3">
    <source>
        <dbReference type="Proteomes" id="UP000078348"/>
    </source>
</evidence>
<dbReference type="STRING" id="478820.A0A196SJZ9"/>
<comment type="similarity">
    <text evidence="1">Belongs to the eukaryotic initiation factor 4E family.</text>
</comment>